<feature type="domain" description="Solute-binding protein family 5" evidence="3">
    <location>
        <begin position="114"/>
        <end position="477"/>
    </location>
</feature>
<evidence type="ECO:0000259" key="3">
    <source>
        <dbReference type="Pfam" id="PF00496"/>
    </source>
</evidence>
<dbReference type="EMBL" id="CP079105">
    <property type="protein sequence ID" value="QXQ13167.1"/>
    <property type="molecule type" value="Genomic_DNA"/>
</dbReference>
<keyword evidence="5" id="KW-1185">Reference proteome</keyword>
<evidence type="ECO:0000313" key="5">
    <source>
        <dbReference type="Proteomes" id="UP000887023"/>
    </source>
</evidence>
<dbReference type="InterPro" id="IPR000914">
    <property type="entry name" value="SBP_5_dom"/>
</dbReference>
<dbReference type="SUPFAM" id="SSF53850">
    <property type="entry name" value="Periplasmic binding protein-like II"/>
    <property type="match status" value="1"/>
</dbReference>
<dbReference type="Gene3D" id="3.10.105.10">
    <property type="entry name" value="Dipeptide-binding Protein, Domain 3"/>
    <property type="match status" value="1"/>
</dbReference>
<sequence>MRVPVGRAVVAAALAVALSGCTADPPPPIESTDSPRTTTPTPTQSTVVVAIDDVGTGFNPHLLADLSPTNAAVSSLVLPSPFRPVPDPATPGVVNRVPDTGVLVSADVTAQQPFTITYRIRDEAQWSDGAPIAAEDFRYLWRQMITEPGVVDPAGYELISDVDSSGGGKTVKVTMAAPYPAWRELFSDLLPAHLVKDTPGGFRSGLAETIPVSGSHFRIRSVDRGRDEILLERNDRYWDAPAKPDQILLRRGGSADQLADSIRSGDTQIAVLHGGSVVQAQLGIIPNVQVNSTYQPRALRLTVNGRFAPFTDERVRRAVLALLDPRLLAAVGAQDTFQPEPAAAQVLSPSDPGYLPTEPPRPDTAAAAALLGEVGYSRTLEPSPSTGSPRSVPMPFVRDATALAFRIGVAEGDDTAIAVANTAADQLRGAGVTAGVRVLEPEELYGPALLTGTVDAVVGWADAGGDPATVLASRYGCPAAPTQSAQPAGGPESDRPEQLGPSNLSGVCDPALQPTIDAGLHGIGDVAGTIATLEPRLWDRSVVRPILQDQTLVVVGPGVSGVGIGGPLPMGIFAGAERWARQP</sequence>
<evidence type="ECO:0000256" key="2">
    <source>
        <dbReference type="SAM" id="SignalP"/>
    </source>
</evidence>
<dbReference type="InterPro" id="IPR039424">
    <property type="entry name" value="SBP_5"/>
</dbReference>
<feature type="region of interest" description="Disordered" evidence="1">
    <location>
        <begin position="21"/>
        <end position="43"/>
    </location>
</feature>
<evidence type="ECO:0000256" key="1">
    <source>
        <dbReference type="SAM" id="MobiDB-lite"/>
    </source>
</evidence>
<feature type="region of interest" description="Disordered" evidence="1">
    <location>
        <begin position="478"/>
        <end position="502"/>
    </location>
</feature>
<name>A0ABX8S7L2_9ACTN</name>
<dbReference type="Gene3D" id="3.90.76.10">
    <property type="entry name" value="Dipeptide-binding Protein, Domain 1"/>
    <property type="match status" value="1"/>
</dbReference>
<dbReference type="Pfam" id="PF00496">
    <property type="entry name" value="SBP_bac_5"/>
    <property type="match status" value="1"/>
</dbReference>
<dbReference type="Proteomes" id="UP000887023">
    <property type="component" value="Chromosome"/>
</dbReference>
<feature type="signal peptide" evidence="2">
    <location>
        <begin position="1"/>
        <end position="23"/>
    </location>
</feature>
<evidence type="ECO:0000313" key="4">
    <source>
        <dbReference type="EMBL" id="QXQ13167.1"/>
    </source>
</evidence>
<keyword evidence="2" id="KW-0732">Signal</keyword>
<organism evidence="4 5">
    <name type="scientific">Skermania pinensis</name>
    <dbReference type="NCBI Taxonomy" id="39122"/>
    <lineage>
        <taxon>Bacteria</taxon>
        <taxon>Bacillati</taxon>
        <taxon>Actinomycetota</taxon>
        <taxon>Actinomycetes</taxon>
        <taxon>Mycobacteriales</taxon>
        <taxon>Gordoniaceae</taxon>
        <taxon>Skermania</taxon>
    </lineage>
</organism>
<proteinExistence type="predicted"/>
<dbReference type="RefSeq" id="WP_066471309.1">
    <property type="nucleotide sequence ID" value="NZ_CBCRUZ010000008.1"/>
</dbReference>
<dbReference type="PANTHER" id="PTHR30290:SF65">
    <property type="entry name" value="MONOACYL PHOSPHATIDYLINOSITOL TETRAMANNOSIDE-BINDING PROTEIN LPQW-RELATED"/>
    <property type="match status" value="1"/>
</dbReference>
<dbReference type="CDD" id="cd08501">
    <property type="entry name" value="PBP2_Lpqw"/>
    <property type="match status" value="1"/>
</dbReference>
<gene>
    <name evidence="4" type="ORF">KV203_14945</name>
</gene>
<reference evidence="4" key="1">
    <citation type="submission" date="2021-07" db="EMBL/GenBank/DDBJ databases">
        <title>Candidatus Kaistella beijingensis sp. nov. isolated from a municipal wastewater treatment plant is involved in sludge foaming.</title>
        <authorList>
            <person name="Song Y."/>
            <person name="Liu S.-J."/>
        </authorList>
    </citation>
    <scope>NUCLEOTIDE SEQUENCE</scope>
    <source>
        <strain evidence="4">DSM 43998</strain>
    </source>
</reference>
<dbReference type="PANTHER" id="PTHR30290">
    <property type="entry name" value="PERIPLASMIC BINDING COMPONENT OF ABC TRANSPORTER"/>
    <property type="match status" value="1"/>
</dbReference>
<dbReference type="PROSITE" id="PS51257">
    <property type="entry name" value="PROKAR_LIPOPROTEIN"/>
    <property type="match status" value="1"/>
</dbReference>
<feature type="compositionally biased region" description="Low complexity" evidence="1">
    <location>
        <begin position="31"/>
        <end position="43"/>
    </location>
</feature>
<accession>A0ABX8S7L2</accession>
<protein>
    <submittedName>
        <fullName evidence="4">ABC transporter family substrate-binding protein</fullName>
    </submittedName>
</protein>
<feature type="chain" id="PRO_5046209220" evidence="2">
    <location>
        <begin position="24"/>
        <end position="583"/>
    </location>
</feature>